<evidence type="ECO:0000313" key="2">
    <source>
        <dbReference type="EMBL" id="NUU00143.1"/>
    </source>
</evidence>
<organism evidence="2 3">
    <name type="scientific">Herbaspirillum robiniae</name>
    <dbReference type="NCBI Taxonomy" id="2014887"/>
    <lineage>
        <taxon>Bacteria</taxon>
        <taxon>Pseudomonadati</taxon>
        <taxon>Pseudomonadota</taxon>
        <taxon>Betaproteobacteria</taxon>
        <taxon>Burkholderiales</taxon>
        <taxon>Oxalobacteraceae</taxon>
        <taxon>Herbaspirillum</taxon>
    </lineage>
</organism>
<protein>
    <submittedName>
        <fullName evidence="2">YcfL family protein</fullName>
    </submittedName>
</protein>
<dbReference type="Proteomes" id="UP000536746">
    <property type="component" value="Unassembled WGS sequence"/>
</dbReference>
<comment type="caution">
    <text evidence="2">The sequence shown here is derived from an EMBL/GenBank/DDBJ whole genome shotgun (WGS) entry which is preliminary data.</text>
</comment>
<evidence type="ECO:0000256" key="1">
    <source>
        <dbReference type="SAM" id="SignalP"/>
    </source>
</evidence>
<feature type="chain" id="PRO_5046836564" evidence="1">
    <location>
        <begin position="24"/>
        <end position="136"/>
    </location>
</feature>
<feature type="signal peptide" evidence="1">
    <location>
        <begin position="1"/>
        <end position="23"/>
    </location>
</feature>
<accession>A0ABX2LQV4</accession>
<dbReference type="CDD" id="cd09030">
    <property type="entry name" value="DUF1425"/>
    <property type="match status" value="1"/>
</dbReference>
<proteinExistence type="predicted"/>
<dbReference type="InterPro" id="IPR010824">
    <property type="entry name" value="DUF1425"/>
</dbReference>
<keyword evidence="1" id="KW-0732">Signal</keyword>
<reference evidence="2 3" key="1">
    <citation type="journal article" date="2020" name="Front. Plant Sci.">
        <title>Isolation of Rhizosphere Bacteria That Improve Quality and Water Stress Tolerance in Greenhouse Ornamentals.</title>
        <authorList>
            <person name="Nordstedt N.P."/>
            <person name="Jones M.L."/>
        </authorList>
    </citation>
    <scope>NUCLEOTIDE SEQUENCE [LARGE SCALE GENOMIC DNA]</scope>
    <source>
        <strain evidence="2 3">C6C2</strain>
    </source>
</reference>
<dbReference type="EMBL" id="JABFMT010000001">
    <property type="protein sequence ID" value="NUU00143.1"/>
    <property type="molecule type" value="Genomic_DNA"/>
</dbReference>
<dbReference type="InterPro" id="IPR038483">
    <property type="entry name" value="YcfL-like_sf"/>
</dbReference>
<name>A0ABX2LQV4_9BURK</name>
<dbReference type="Pfam" id="PF07233">
    <property type="entry name" value="DUF1425"/>
    <property type="match status" value="1"/>
</dbReference>
<dbReference type="Gene3D" id="2.60.40.3230">
    <property type="match status" value="1"/>
</dbReference>
<evidence type="ECO:0000313" key="3">
    <source>
        <dbReference type="Proteomes" id="UP000536746"/>
    </source>
</evidence>
<dbReference type="RefSeq" id="WP_079215207.1">
    <property type="nucleotide sequence ID" value="NZ_CP018845.1"/>
</dbReference>
<sequence>MHALLRTTLLAACALAATPPAMAQTIASKLEIMGEPAMLQFTGLRMREQNGLIQVQAVVSNNDTKPQTAYYRVQWLDDAGFQVWDDEAWKPVMLHGAQKLTLQMVAPTTKARDFKIQFSASDNRSLSQSGTNGNNP</sequence>
<gene>
    <name evidence="2" type="ORF">HNO84_00910</name>
</gene>
<keyword evidence="3" id="KW-1185">Reference proteome</keyword>